<accession>A0A1X0QTW6</accession>
<gene>
    <name evidence="1" type="ORF">BCV72DRAFT_233504</name>
</gene>
<dbReference type="VEuPathDB" id="FungiDB:BCV72DRAFT_233504"/>
<reference evidence="1" key="1">
    <citation type="journal article" date="2016" name="Proc. Natl. Acad. Sci. U.S.A.">
        <title>Lipid metabolic changes in an early divergent fungus govern the establishment of a mutualistic symbiosis with endobacteria.</title>
        <authorList>
            <person name="Lastovetsky O.A."/>
            <person name="Gaspar M.L."/>
            <person name="Mondo S.J."/>
            <person name="LaButti K.M."/>
            <person name="Sandor L."/>
            <person name="Grigoriev I.V."/>
            <person name="Henry S.A."/>
            <person name="Pawlowska T.E."/>
        </authorList>
    </citation>
    <scope>NUCLEOTIDE SEQUENCE [LARGE SCALE GENOMIC DNA]</scope>
    <source>
        <strain evidence="1">ATCC 52814</strain>
    </source>
</reference>
<protein>
    <submittedName>
        <fullName evidence="1">Uncharacterized protein</fullName>
    </submittedName>
</protein>
<dbReference type="AlphaFoldDB" id="A0A1X0QTW6"/>
<dbReference type="Proteomes" id="UP000242414">
    <property type="component" value="Unassembled WGS sequence"/>
</dbReference>
<name>A0A1X0QTW6_RHIZD</name>
<dbReference type="EMBL" id="KV922015">
    <property type="protein sequence ID" value="ORE03176.1"/>
    <property type="molecule type" value="Genomic_DNA"/>
</dbReference>
<sequence length="74" mass="8442">MTRTREINIKRLQDSEGTEQEIKKMKLSTMFYLKQLGFNQYDISTLIDLKHTSVQAATNRVTSTGTNLTEKSTG</sequence>
<organism evidence="1">
    <name type="scientific">Rhizopus microsporus var. microsporus</name>
    <dbReference type="NCBI Taxonomy" id="86635"/>
    <lineage>
        <taxon>Eukaryota</taxon>
        <taxon>Fungi</taxon>
        <taxon>Fungi incertae sedis</taxon>
        <taxon>Mucoromycota</taxon>
        <taxon>Mucoromycotina</taxon>
        <taxon>Mucoromycetes</taxon>
        <taxon>Mucorales</taxon>
        <taxon>Mucorineae</taxon>
        <taxon>Rhizopodaceae</taxon>
        <taxon>Rhizopus</taxon>
    </lineage>
</organism>
<proteinExistence type="predicted"/>
<evidence type="ECO:0000313" key="1">
    <source>
        <dbReference type="EMBL" id="ORE03176.1"/>
    </source>
</evidence>